<feature type="transmembrane region" description="Helical" evidence="1">
    <location>
        <begin position="126"/>
        <end position="145"/>
    </location>
</feature>
<feature type="transmembrane region" description="Helical" evidence="1">
    <location>
        <begin position="193"/>
        <end position="217"/>
    </location>
</feature>
<evidence type="ECO:0000256" key="1">
    <source>
        <dbReference type="SAM" id="Phobius"/>
    </source>
</evidence>
<sequence length="241" mass="26791">MPAVNLKRVPVVLYGMVFLIVLLGIVQQVFVDTIGIETPLKDLRHISLDEELNLGAWFSSMVMVCIAGLTAVIGIIERHSKKPQNWPYWMVLAFGFLYMSVDENIAIHEVTIDPLRNAFDLSGAFYFAWVLPAVVLVGTLGLVYLRFLIRLPQRFAVLFVVSGSVYLAGAIGFEMLGAMFAGSEGYDALGYKIFYILEETFELIGLTTFLSALLAYLGEIHQYAAITFQRTIQAGYVKAGE</sequence>
<keyword evidence="1" id="KW-1133">Transmembrane helix</keyword>
<dbReference type="Proteomes" id="UP000199598">
    <property type="component" value="Unassembled WGS sequence"/>
</dbReference>
<feature type="transmembrane region" description="Helical" evidence="1">
    <location>
        <begin position="56"/>
        <end position="76"/>
    </location>
</feature>
<keyword evidence="1" id="KW-0472">Membrane</keyword>
<organism evidence="2 3">
    <name type="scientific">Pseudovibrio ascidiaceicola</name>
    <dbReference type="NCBI Taxonomy" id="285279"/>
    <lineage>
        <taxon>Bacteria</taxon>
        <taxon>Pseudomonadati</taxon>
        <taxon>Pseudomonadota</taxon>
        <taxon>Alphaproteobacteria</taxon>
        <taxon>Hyphomicrobiales</taxon>
        <taxon>Stappiaceae</taxon>
        <taxon>Pseudovibrio</taxon>
    </lineage>
</organism>
<reference evidence="2 3" key="1">
    <citation type="submission" date="2016-10" db="EMBL/GenBank/DDBJ databases">
        <authorList>
            <person name="Varghese N."/>
            <person name="Submissions S."/>
        </authorList>
    </citation>
    <scope>NUCLEOTIDE SEQUENCE [LARGE SCALE GENOMIC DNA]</scope>
    <source>
        <strain evidence="2 3">DSM 16392</strain>
    </source>
</reference>
<evidence type="ECO:0000313" key="3">
    <source>
        <dbReference type="Proteomes" id="UP000199598"/>
    </source>
</evidence>
<proteinExistence type="predicted"/>
<dbReference type="EMBL" id="FOSK01000004">
    <property type="protein sequence ID" value="SFK36162.1"/>
    <property type="molecule type" value="Genomic_DNA"/>
</dbReference>
<gene>
    <name evidence="2" type="ORF">SAMN04488518_104272</name>
</gene>
<accession>A0A1I3YWC0</accession>
<feature type="transmembrane region" description="Helical" evidence="1">
    <location>
        <begin position="12"/>
        <end position="36"/>
    </location>
</feature>
<name>A0A1I3YWC0_9HYPH</name>
<keyword evidence="3" id="KW-1185">Reference proteome</keyword>
<feature type="transmembrane region" description="Helical" evidence="1">
    <location>
        <begin position="157"/>
        <end position="181"/>
    </location>
</feature>
<evidence type="ECO:0008006" key="4">
    <source>
        <dbReference type="Google" id="ProtNLM"/>
    </source>
</evidence>
<dbReference type="RefSeq" id="WP_208860248.1">
    <property type="nucleotide sequence ID" value="NZ_FOSK01000004.1"/>
</dbReference>
<protein>
    <recommendedName>
        <fullName evidence="4">Multidrug transporter</fullName>
    </recommendedName>
</protein>
<comment type="caution">
    <text evidence="2">The sequence shown here is derived from an EMBL/GenBank/DDBJ whole genome shotgun (WGS) entry which is preliminary data.</text>
</comment>
<feature type="transmembrane region" description="Helical" evidence="1">
    <location>
        <begin position="88"/>
        <end position="106"/>
    </location>
</feature>
<evidence type="ECO:0000313" key="2">
    <source>
        <dbReference type="EMBL" id="SFK36162.1"/>
    </source>
</evidence>
<keyword evidence="1" id="KW-0812">Transmembrane</keyword>